<evidence type="ECO:0000256" key="4">
    <source>
        <dbReference type="ARBA" id="ARBA00022989"/>
    </source>
</evidence>
<feature type="transmembrane region" description="Helical" evidence="6">
    <location>
        <begin position="6"/>
        <end position="23"/>
    </location>
</feature>
<keyword evidence="3 6" id="KW-0812">Transmembrane</keyword>
<protein>
    <submittedName>
        <fullName evidence="7">Protein KRTCAP2</fullName>
    </submittedName>
</protein>
<name>A0A4Y2FP98_ARAVE</name>
<dbReference type="Proteomes" id="UP000499080">
    <property type="component" value="Unassembled WGS sequence"/>
</dbReference>
<reference evidence="7 8" key="1">
    <citation type="journal article" date="2019" name="Sci. Rep.">
        <title>Orb-weaving spider Araneus ventricosus genome elucidates the spidroin gene catalogue.</title>
        <authorList>
            <person name="Kono N."/>
            <person name="Nakamura H."/>
            <person name="Ohtoshi R."/>
            <person name="Moran D.A.P."/>
            <person name="Shinohara A."/>
            <person name="Yoshida Y."/>
            <person name="Fujiwara M."/>
            <person name="Mori M."/>
            <person name="Tomita M."/>
            <person name="Arakawa K."/>
        </authorList>
    </citation>
    <scope>NUCLEOTIDE SEQUENCE [LARGE SCALE GENOMIC DNA]</scope>
</reference>
<gene>
    <name evidence="7" type="primary">KTAP2</name>
    <name evidence="7" type="ORF">AVEN_88605_1</name>
</gene>
<feature type="transmembrane region" description="Helical" evidence="6">
    <location>
        <begin position="75"/>
        <end position="108"/>
    </location>
</feature>
<comment type="subcellular location">
    <subcellularLocation>
        <location evidence="1">Membrane</location>
        <topology evidence="1">Multi-pass membrane protein</topology>
    </subcellularLocation>
</comment>
<evidence type="ECO:0000256" key="3">
    <source>
        <dbReference type="ARBA" id="ARBA00022692"/>
    </source>
</evidence>
<evidence type="ECO:0000256" key="5">
    <source>
        <dbReference type="ARBA" id="ARBA00023136"/>
    </source>
</evidence>
<keyword evidence="5 6" id="KW-0472">Membrane</keyword>
<keyword evidence="8" id="KW-1185">Reference proteome</keyword>
<sequence>MAFSSGTSCVLSTSLFVVLFSAMQVYRWHLASTQLMTVLGGFLGSFLFMFALTAIGNIETYVFGKGFHTKLFPEVLISILVAVFACGLIHRVCITTCFIFSIVALFYMNKISNKVYGSSIPPALANPVPEKKKRK</sequence>
<proteinExistence type="inferred from homology"/>
<dbReference type="PANTHER" id="PTHR32001">
    <property type="entry name" value="KERATINOCYTE-ASSOCIATED PROTEIN 2"/>
    <property type="match status" value="1"/>
</dbReference>
<keyword evidence="4 6" id="KW-1133">Transmembrane helix</keyword>
<dbReference type="OrthoDB" id="1111004at2759"/>
<evidence type="ECO:0000313" key="7">
    <source>
        <dbReference type="EMBL" id="GBM43003.1"/>
    </source>
</evidence>
<dbReference type="InterPro" id="IPR018614">
    <property type="entry name" value="KRTCAP2"/>
</dbReference>
<dbReference type="EMBL" id="BGPR01001013">
    <property type="protein sequence ID" value="GBM43003.1"/>
    <property type="molecule type" value="Genomic_DNA"/>
</dbReference>
<comment type="caution">
    <text evidence="7">The sequence shown here is derived from an EMBL/GenBank/DDBJ whole genome shotgun (WGS) entry which is preliminary data.</text>
</comment>
<dbReference type="Pfam" id="PF09775">
    <property type="entry name" value="Keratin_assoc"/>
    <property type="match status" value="1"/>
</dbReference>
<organism evidence="7 8">
    <name type="scientific">Araneus ventricosus</name>
    <name type="common">Orbweaver spider</name>
    <name type="synonym">Epeira ventricosa</name>
    <dbReference type="NCBI Taxonomy" id="182803"/>
    <lineage>
        <taxon>Eukaryota</taxon>
        <taxon>Metazoa</taxon>
        <taxon>Ecdysozoa</taxon>
        <taxon>Arthropoda</taxon>
        <taxon>Chelicerata</taxon>
        <taxon>Arachnida</taxon>
        <taxon>Araneae</taxon>
        <taxon>Araneomorphae</taxon>
        <taxon>Entelegynae</taxon>
        <taxon>Araneoidea</taxon>
        <taxon>Araneidae</taxon>
        <taxon>Araneus</taxon>
    </lineage>
</organism>
<evidence type="ECO:0000313" key="8">
    <source>
        <dbReference type="Proteomes" id="UP000499080"/>
    </source>
</evidence>
<evidence type="ECO:0000256" key="6">
    <source>
        <dbReference type="SAM" id="Phobius"/>
    </source>
</evidence>
<comment type="similarity">
    <text evidence="2">Belongs to the KRTCAP2 family.</text>
</comment>
<evidence type="ECO:0000256" key="2">
    <source>
        <dbReference type="ARBA" id="ARBA00007279"/>
    </source>
</evidence>
<accession>A0A4Y2FP98</accession>
<evidence type="ECO:0000256" key="1">
    <source>
        <dbReference type="ARBA" id="ARBA00004141"/>
    </source>
</evidence>
<dbReference type="AlphaFoldDB" id="A0A4Y2FP98"/>
<dbReference type="PANTHER" id="PTHR32001:SF1">
    <property type="entry name" value="KERATINOCYTE-ASSOCIATED PROTEIN 2"/>
    <property type="match status" value="1"/>
</dbReference>
<dbReference type="GO" id="GO:0016020">
    <property type="term" value="C:membrane"/>
    <property type="evidence" value="ECO:0007669"/>
    <property type="project" value="UniProtKB-SubCell"/>
</dbReference>
<feature type="transmembrane region" description="Helical" evidence="6">
    <location>
        <begin position="35"/>
        <end position="55"/>
    </location>
</feature>